<keyword evidence="2" id="KW-1185">Reference proteome</keyword>
<protein>
    <submittedName>
        <fullName evidence="1">DUF2252 family protein</fullName>
    </submittedName>
</protein>
<reference evidence="1 2" key="1">
    <citation type="submission" date="2023-11" db="EMBL/GenBank/DDBJ databases">
        <title>A Novel Polar Bacteriovorax (B. antarcticus) Isolated from the Biocrust in Antarctica.</title>
        <authorList>
            <person name="Mun W."/>
            <person name="Choi S.Y."/>
            <person name="Mitchell R.J."/>
        </authorList>
    </citation>
    <scope>NUCLEOTIDE SEQUENCE [LARGE SCALE GENOMIC DNA]</scope>
    <source>
        <strain evidence="1 2">PP10</strain>
    </source>
</reference>
<organism evidence="1 2">
    <name type="scientific">Bacteriovorax antarcticus</name>
    <dbReference type="NCBI Taxonomy" id="3088717"/>
    <lineage>
        <taxon>Bacteria</taxon>
        <taxon>Pseudomonadati</taxon>
        <taxon>Bdellovibrionota</taxon>
        <taxon>Bacteriovoracia</taxon>
        <taxon>Bacteriovoracales</taxon>
        <taxon>Bacteriovoracaceae</taxon>
        <taxon>Bacteriovorax</taxon>
    </lineage>
</organism>
<proteinExistence type="predicted"/>
<comment type="caution">
    <text evidence="1">The sequence shown here is derived from an EMBL/GenBank/DDBJ whole genome shotgun (WGS) entry which is preliminary data.</text>
</comment>
<dbReference type="Pfam" id="PF10009">
    <property type="entry name" value="DUF2252"/>
    <property type="match status" value="2"/>
</dbReference>
<evidence type="ECO:0000313" key="2">
    <source>
        <dbReference type="Proteomes" id="UP001302274"/>
    </source>
</evidence>
<dbReference type="Proteomes" id="UP001302274">
    <property type="component" value="Unassembled WGS sequence"/>
</dbReference>
<name>A0ABU5VPA6_9BACT</name>
<evidence type="ECO:0000313" key="1">
    <source>
        <dbReference type="EMBL" id="MEA9354880.1"/>
    </source>
</evidence>
<gene>
    <name evidence="1" type="ORF">SHI21_01620</name>
</gene>
<dbReference type="RefSeq" id="WP_323574374.1">
    <property type="nucleotide sequence ID" value="NZ_JAYGJQ010000001.1"/>
</dbReference>
<sequence length="404" mass="47209">MKWVYVPTMFVLAFFYAKVTLNDFMPRKQNWAIDRSPANGPQTCREMLSDFYPTQTSEFLETRINANEDFYSFYRAFSPVFYKQMLDQNFGSMFKKLEKYRGTIAGDLHVENFGFAIDDKGKVIFVVNDIDDATEGEIYYDVIRHFISAKIVDKKITWDDYFSAYQKGLKGESRHYSFYTEKGMNDVAEVTEKYIDKYVSFDGPFKFKKFKTPYRATTSTEETELIKALKDKFPKVEIFDHYVRIKEDGGSAGLKRFQVLARVSPKDKVQWLDIKESAISGYDKVFGPQAKETFENRMLAIKKNIYGNQLDESLDVLTIDKHPYSFRFVDQFASGLKLADIPEDDYTDVILDEAYVIGKMHQLSLKENAPEYARTWAEVKSSTLEERLMDLKFKLKDLYKESKK</sequence>
<dbReference type="InterPro" id="IPR018721">
    <property type="entry name" value="DUF2252"/>
</dbReference>
<dbReference type="PANTHER" id="PTHR39441">
    <property type="entry name" value="DUF2252 DOMAIN-CONTAINING PROTEIN"/>
    <property type="match status" value="1"/>
</dbReference>
<dbReference type="PANTHER" id="PTHR39441:SF1">
    <property type="entry name" value="DUF2252 DOMAIN-CONTAINING PROTEIN"/>
    <property type="match status" value="1"/>
</dbReference>
<dbReference type="EMBL" id="JAYGJQ010000001">
    <property type="protein sequence ID" value="MEA9354880.1"/>
    <property type="molecule type" value="Genomic_DNA"/>
</dbReference>
<accession>A0ABU5VPA6</accession>